<feature type="compositionally biased region" description="Low complexity" evidence="1">
    <location>
        <begin position="20"/>
        <end position="33"/>
    </location>
</feature>
<keyword evidence="4" id="KW-1185">Reference proteome</keyword>
<dbReference type="GO" id="GO:0031151">
    <property type="term" value="F:histone H3K79 methyltransferase activity"/>
    <property type="evidence" value="ECO:0007669"/>
    <property type="project" value="InterPro"/>
</dbReference>
<dbReference type="SUPFAM" id="SSF53335">
    <property type="entry name" value="S-adenosyl-L-methionine-dependent methyltransferases"/>
    <property type="match status" value="1"/>
</dbReference>
<reference evidence="3" key="3">
    <citation type="submission" date="2015-02" db="UniProtKB">
        <authorList>
            <consortium name="EnsemblProtists"/>
        </authorList>
    </citation>
    <scope>IDENTIFICATION</scope>
    <source>
        <strain evidence="3">DAOM BR144</strain>
    </source>
</reference>
<evidence type="ECO:0000313" key="3">
    <source>
        <dbReference type="EnsemblProtists" id="PYU1_T004250"/>
    </source>
</evidence>
<dbReference type="HOGENOM" id="CLU_043899_0_0_1"/>
<dbReference type="EMBL" id="GL376567">
    <property type="status" value="NOT_ANNOTATED_CDS"/>
    <property type="molecule type" value="Genomic_DNA"/>
</dbReference>
<dbReference type="InParanoid" id="K3WH09"/>
<dbReference type="Pfam" id="PF08123">
    <property type="entry name" value="DOT1"/>
    <property type="match status" value="1"/>
</dbReference>
<dbReference type="AlphaFoldDB" id="K3WH09"/>
<feature type="region of interest" description="Disordered" evidence="1">
    <location>
        <begin position="1"/>
        <end position="42"/>
    </location>
</feature>
<reference evidence="4" key="1">
    <citation type="journal article" date="2010" name="Genome Biol.">
        <title>Genome sequence of the necrotrophic plant pathogen Pythium ultimum reveals original pathogenicity mechanisms and effector repertoire.</title>
        <authorList>
            <person name="Levesque C.A."/>
            <person name="Brouwer H."/>
            <person name="Cano L."/>
            <person name="Hamilton J.P."/>
            <person name="Holt C."/>
            <person name="Huitema E."/>
            <person name="Raffaele S."/>
            <person name="Robideau G.P."/>
            <person name="Thines M."/>
            <person name="Win J."/>
            <person name="Zerillo M.M."/>
            <person name="Beakes G.W."/>
            <person name="Boore J.L."/>
            <person name="Busam D."/>
            <person name="Dumas B."/>
            <person name="Ferriera S."/>
            <person name="Fuerstenberg S.I."/>
            <person name="Gachon C.M."/>
            <person name="Gaulin E."/>
            <person name="Govers F."/>
            <person name="Grenville-Briggs L."/>
            <person name="Horner N."/>
            <person name="Hostetler J."/>
            <person name="Jiang R.H."/>
            <person name="Johnson J."/>
            <person name="Krajaejun T."/>
            <person name="Lin H."/>
            <person name="Meijer H.J."/>
            <person name="Moore B."/>
            <person name="Morris P."/>
            <person name="Phuntmart V."/>
            <person name="Puiu D."/>
            <person name="Shetty J."/>
            <person name="Stajich J.E."/>
            <person name="Tripathy S."/>
            <person name="Wawra S."/>
            <person name="van West P."/>
            <person name="Whitty B.R."/>
            <person name="Coutinho P.M."/>
            <person name="Henrissat B."/>
            <person name="Martin F."/>
            <person name="Thomas P.D."/>
            <person name="Tyler B.M."/>
            <person name="De Vries R.P."/>
            <person name="Kamoun S."/>
            <person name="Yandell M."/>
            <person name="Tisserat N."/>
            <person name="Buell C.R."/>
        </authorList>
    </citation>
    <scope>NUCLEOTIDE SEQUENCE</scope>
    <source>
        <strain evidence="4">DAOM:BR144</strain>
    </source>
</reference>
<dbReference type="Gene3D" id="3.40.50.150">
    <property type="entry name" value="Vaccinia Virus protein VP39"/>
    <property type="match status" value="1"/>
</dbReference>
<dbReference type="InterPro" id="IPR025789">
    <property type="entry name" value="DOT1_dom"/>
</dbReference>
<accession>K3WH09</accession>
<name>K3WH09_GLOUD</name>
<dbReference type="InterPro" id="IPR029063">
    <property type="entry name" value="SAM-dependent_MTases_sf"/>
</dbReference>
<dbReference type="VEuPathDB" id="FungiDB:PYU1_G004240"/>
<dbReference type="Proteomes" id="UP000019132">
    <property type="component" value="Unassembled WGS sequence"/>
</dbReference>
<protein>
    <recommendedName>
        <fullName evidence="2">DOT1 domain-containing protein</fullName>
    </recommendedName>
</protein>
<feature type="domain" description="DOT1" evidence="2">
    <location>
        <begin position="113"/>
        <end position="180"/>
    </location>
</feature>
<evidence type="ECO:0000256" key="1">
    <source>
        <dbReference type="SAM" id="MobiDB-lite"/>
    </source>
</evidence>
<sequence>MELHASGVDTSSKNRRNSLGSISSTGTAASTGTNKRKRKSIGTSTVKALAGCFLSTNKKRARMSIGTPGKAIPLDVVREKDVAKRFVELEVTEAYKAIRKQTGALGGNAAGGAIYGEITQSSFQRIVDFMKEHCELSESSLFLDVGSGLGKPNFHVAIDPGVEVSYGIELEELRWHLSLHNLKSVLKLDANKNKRNRTMFSAGDITDAKTLNPFSHIYSFDVGFPPNVMDELAVIFNRSTAGYFVSFHAPRKVIEMYGFNVELMGRVATAMAGSNEGHLCYFYRRAPGPVNAPLVTPNDKENAKSSKAISSTKAKKIEDGLLHIDPLFREGFDVLNRGRDGTLAWIESFFGNEVNSGRTRGQKAKSLQIRKRQERPLESYYRVVGKARADTATVKALTDSTKSFFCKGEKTSPPA</sequence>
<dbReference type="STRING" id="431595.K3WH09"/>
<reference evidence="4" key="2">
    <citation type="submission" date="2010-04" db="EMBL/GenBank/DDBJ databases">
        <authorList>
            <person name="Buell R."/>
            <person name="Hamilton J."/>
            <person name="Hostetler J."/>
        </authorList>
    </citation>
    <scope>NUCLEOTIDE SEQUENCE [LARGE SCALE GENOMIC DNA]</scope>
    <source>
        <strain evidence="4">DAOM:BR144</strain>
    </source>
</reference>
<proteinExistence type="predicted"/>
<organism evidence="3 4">
    <name type="scientific">Globisporangium ultimum (strain ATCC 200006 / CBS 805.95 / DAOM BR144)</name>
    <name type="common">Pythium ultimum</name>
    <dbReference type="NCBI Taxonomy" id="431595"/>
    <lineage>
        <taxon>Eukaryota</taxon>
        <taxon>Sar</taxon>
        <taxon>Stramenopiles</taxon>
        <taxon>Oomycota</taxon>
        <taxon>Peronosporomycetes</taxon>
        <taxon>Pythiales</taxon>
        <taxon>Pythiaceae</taxon>
        <taxon>Globisporangium</taxon>
    </lineage>
</organism>
<dbReference type="OMA" id="YFASFHA"/>
<evidence type="ECO:0000313" key="4">
    <source>
        <dbReference type="Proteomes" id="UP000019132"/>
    </source>
</evidence>
<dbReference type="eggNOG" id="ENOG502RZVU">
    <property type="taxonomic scope" value="Eukaryota"/>
</dbReference>
<evidence type="ECO:0000259" key="2">
    <source>
        <dbReference type="Pfam" id="PF08123"/>
    </source>
</evidence>
<dbReference type="EnsemblProtists" id="PYU1_T004250">
    <property type="protein sequence ID" value="PYU1_T004250"/>
    <property type="gene ID" value="PYU1_G004240"/>
</dbReference>